<organism evidence="2 3">
    <name type="scientific">Talaromyces atroroseus</name>
    <dbReference type="NCBI Taxonomy" id="1441469"/>
    <lineage>
        <taxon>Eukaryota</taxon>
        <taxon>Fungi</taxon>
        <taxon>Dikarya</taxon>
        <taxon>Ascomycota</taxon>
        <taxon>Pezizomycotina</taxon>
        <taxon>Eurotiomycetes</taxon>
        <taxon>Eurotiomycetidae</taxon>
        <taxon>Eurotiales</taxon>
        <taxon>Trichocomaceae</taxon>
        <taxon>Talaromyces</taxon>
        <taxon>Talaromyces sect. Trachyspermi</taxon>
    </lineage>
</organism>
<reference evidence="2 3" key="1">
    <citation type="submission" date="2015-06" db="EMBL/GenBank/DDBJ databases">
        <title>Talaromyces atroroseus IBT 11181 draft genome.</title>
        <authorList>
            <person name="Rasmussen K.B."/>
            <person name="Rasmussen S."/>
            <person name="Petersen B."/>
            <person name="Sicheritz-Ponten T."/>
            <person name="Mortensen U.H."/>
            <person name="Thrane U."/>
        </authorList>
    </citation>
    <scope>NUCLEOTIDE SEQUENCE [LARGE SCALE GENOMIC DNA]</scope>
    <source>
        <strain evidence="2 3">IBT 11181</strain>
    </source>
</reference>
<feature type="region of interest" description="Disordered" evidence="1">
    <location>
        <begin position="20"/>
        <end position="102"/>
    </location>
</feature>
<proteinExistence type="predicted"/>
<comment type="caution">
    <text evidence="2">The sequence shown here is derived from an EMBL/GenBank/DDBJ whole genome shotgun (WGS) entry which is preliminary data.</text>
</comment>
<dbReference type="OrthoDB" id="4226948at2759"/>
<sequence>MCTTPISLLIRKQKSLDANDKKQEFEFVDHSPSNPPVADERPQPLSTDETQLHRFATNLEEQSGQRVEENYRVKRQQKPEPDAVQGTETDAASPEPRKSRRNSFTRWLLDSLGPLEPYEYGTHTFIPDDVYVEFNGLLYNAEFGSPKRSMSRIYGEAEQRRYRPQNPASKAKNSRYSWGGFDLAHRTGEVERQDDLVAILEHDESNTHGHVTAPADEPVTIPRRELSERRSGHQDDHRSGIVIETSLQETIAADPTGQMYSTLNNHDDNQPDSGNIQAFMPRDAASAPAPEPKTPTQRKRRSFIRRMSLSLFNKRRNSNVVNGNAIKV</sequence>
<accession>A0A225ASY3</accession>
<dbReference type="AlphaFoldDB" id="A0A225ASY3"/>
<evidence type="ECO:0000256" key="1">
    <source>
        <dbReference type="SAM" id="MobiDB-lite"/>
    </source>
</evidence>
<keyword evidence="3" id="KW-1185">Reference proteome</keyword>
<feature type="compositionally biased region" description="Basic and acidic residues" evidence="1">
    <location>
        <begin position="66"/>
        <end position="81"/>
    </location>
</feature>
<dbReference type="Proteomes" id="UP000214365">
    <property type="component" value="Unassembled WGS sequence"/>
</dbReference>
<dbReference type="RefSeq" id="XP_020117646.1">
    <property type="nucleotide sequence ID" value="XM_020262001.1"/>
</dbReference>
<evidence type="ECO:0000313" key="2">
    <source>
        <dbReference type="EMBL" id="OKL57525.1"/>
    </source>
</evidence>
<name>A0A225ASY3_TALAT</name>
<dbReference type="GeneID" id="31006853"/>
<dbReference type="EMBL" id="LFMY01000011">
    <property type="protein sequence ID" value="OKL57525.1"/>
    <property type="molecule type" value="Genomic_DNA"/>
</dbReference>
<feature type="compositionally biased region" description="Basic and acidic residues" evidence="1">
    <location>
        <begin position="20"/>
        <end position="29"/>
    </location>
</feature>
<protein>
    <submittedName>
        <fullName evidence="2">Uncharacterized protein</fullName>
    </submittedName>
</protein>
<dbReference type="STRING" id="1441469.A0A225ASY3"/>
<evidence type="ECO:0000313" key="3">
    <source>
        <dbReference type="Proteomes" id="UP000214365"/>
    </source>
</evidence>
<gene>
    <name evidence="2" type="ORF">UA08_07097</name>
</gene>